<feature type="domain" description="Solute-binding protein family 5" evidence="1">
    <location>
        <begin position="97"/>
        <end position="489"/>
    </location>
</feature>
<dbReference type="EMBL" id="CP157483">
    <property type="protein sequence ID" value="XBO42376.1"/>
    <property type="molecule type" value="Genomic_DNA"/>
</dbReference>
<dbReference type="PANTHER" id="PTHR30290">
    <property type="entry name" value="PERIPLASMIC BINDING COMPONENT OF ABC TRANSPORTER"/>
    <property type="match status" value="1"/>
</dbReference>
<dbReference type="AlphaFoldDB" id="A0AAU7JPM4"/>
<organism evidence="2">
    <name type="scientific">Pedococcus sp. KACC 23699</name>
    <dbReference type="NCBI Taxonomy" id="3149228"/>
    <lineage>
        <taxon>Bacteria</taxon>
        <taxon>Bacillati</taxon>
        <taxon>Actinomycetota</taxon>
        <taxon>Actinomycetes</taxon>
        <taxon>Micrococcales</taxon>
        <taxon>Intrasporangiaceae</taxon>
        <taxon>Pedococcus</taxon>
    </lineage>
</organism>
<dbReference type="CDD" id="cd08506">
    <property type="entry name" value="PBP2_clavulanate_OppA2"/>
    <property type="match status" value="1"/>
</dbReference>
<dbReference type="GO" id="GO:0042597">
    <property type="term" value="C:periplasmic space"/>
    <property type="evidence" value="ECO:0007669"/>
    <property type="project" value="UniProtKB-ARBA"/>
</dbReference>
<reference evidence="2" key="1">
    <citation type="submission" date="2024-05" db="EMBL/GenBank/DDBJ databases">
        <authorList>
            <person name="Kim S."/>
            <person name="Heo J."/>
            <person name="Choi H."/>
            <person name="Choi Y."/>
            <person name="Kwon S.-W."/>
            <person name="Kim Y."/>
        </authorList>
    </citation>
    <scope>NUCLEOTIDE SEQUENCE</scope>
    <source>
        <strain evidence="2">KACC 23699</strain>
    </source>
</reference>
<dbReference type="RefSeq" id="WP_406829787.1">
    <property type="nucleotide sequence ID" value="NZ_CP157483.1"/>
</dbReference>
<dbReference type="Gene3D" id="3.10.105.10">
    <property type="entry name" value="Dipeptide-binding Protein, Domain 3"/>
    <property type="match status" value="1"/>
</dbReference>
<dbReference type="GO" id="GO:0043190">
    <property type="term" value="C:ATP-binding cassette (ABC) transporter complex"/>
    <property type="evidence" value="ECO:0007669"/>
    <property type="project" value="InterPro"/>
</dbReference>
<evidence type="ECO:0000259" key="1">
    <source>
        <dbReference type="Pfam" id="PF00496"/>
    </source>
</evidence>
<sequence length="577" mass="62360">MAIAAVVAFGLAACSGGGGSTSGTGSGGSGTASFNAALKSVYNPSDKKGGTVKFADEGEPDSTDPGDTYYGYMWNFVRLYTRSLTMFTIAPGDASNKLVGDLAQGLGKASDGGKTWTYTLRPGLKFEDGSPITAKDIKYGIERSTDKATFPDGPTYYDSLLNWPKGWAGPYKSKGMNTDSAISTPNDLTIVFHLKSPFSGFDYLAMTPQTAPVPQAKDTGAKYKEHVVSSGPYMFATYAAGKSFTLKRNPNWSSNVDPNRKALPDGYEYDMNVNSDDIDNRIVAGDLDVAAVGTGVTPATQSRVLSDPTLKARSDNPTLARLWYTSINPTVKPFDNINCRIAVQYAMDRTSYQTAYGGPFAGGDLATTLLPPVIPGHTQFDLYPTTDSKGDLAKAKEYLAKCNQPNGFSTNISYRNERPKEKATAEAWQQQLAKVGIKVTPKGYAKKDYFSTYAGNPPYVVKNDLGLVVNGWGADWNDGYGFLAQITDSRVIRDTGGSSNTSVRIPQVDQLLDQASTELNVDKRNALWSQIDKLVMSQAVIYPGVYAKSLLLRGKDLTNVFVNQQFGMYDYTAFGKP</sequence>
<dbReference type="PIRSF" id="PIRSF002741">
    <property type="entry name" value="MppA"/>
    <property type="match status" value="1"/>
</dbReference>
<name>A0AAU7JPM4_9MICO</name>
<accession>A0AAU7JPM4</accession>
<dbReference type="SUPFAM" id="SSF53850">
    <property type="entry name" value="Periplasmic binding protein-like II"/>
    <property type="match status" value="1"/>
</dbReference>
<dbReference type="InterPro" id="IPR000914">
    <property type="entry name" value="SBP_5_dom"/>
</dbReference>
<dbReference type="Gene3D" id="3.40.190.10">
    <property type="entry name" value="Periplasmic binding protein-like II"/>
    <property type="match status" value="1"/>
</dbReference>
<gene>
    <name evidence="2" type="ORF">ABEG17_12390</name>
</gene>
<dbReference type="PANTHER" id="PTHR30290:SF83">
    <property type="entry name" value="ABC TRANSPORTER SUBSTRATE-BINDING PROTEIN"/>
    <property type="match status" value="1"/>
</dbReference>
<dbReference type="InterPro" id="IPR039424">
    <property type="entry name" value="SBP_5"/>
</dbReference>
<evidence type="ECO:0000313" key="2">
    <source>
        <dbReference type="EMBL" id="XBO42376.1"/>
    </source>
</evidence>
<proteinExistence type="predicted"/>
<dbReference type="Pfam" id="PF00496">
    <property type="entry name" value="SBP_bac_5"/>
    <property type="match status" value="1"/>
</dbReference>
<protein>
    <submittedName>
        <fullName evidence="2">ABC transporter substrate-binding protein</fullName>
    </submittedName>
</protein>
<dbReference type="GO" id="GO:1904680">
    <property type="term" value="F:peptide transmembrane transporter activity"/>
    <property type="evidence" value="ECO:0007669"/>
    <property type="project" value="TreeGrafter"/>
</dbReference>
<dbReference type="GO" id="GO:0015833">
    <property type="term" value="P:peptide transport"/>
    <property type="evidence" value="ECO:0007669"/>
    <property type="project" value="TreeGrafter"/>
</dbReference>
<dbReference type="InterPro" id="IPR030678">
    <property type="entry name" value="Peptide/Ni-bd"/>
</dbReference>